<dbReference type="AlphaFoldDB" id="F3YZ95"/>
<sequence length="109" mass="12110" precursor="true">MRSFFLIAWLASLAATVWLSLQPQPEFPVEFWNADKVYHLLGYAWLSLLGILSFTTSAAKRRALLFTLTFSVAMEFLQGFVPGRMPSFWDGMANAAGVGLASAAKRFSK</sequence>
<name>F3YZ95_DESAF</name>
<dbReference type="NCBIfam" id="NF037970">
    <property type="entry name" value="vanZ_1"/>
    <property type="match status" value="1"/>
</dbReference>
<evidence type="ECO:0000313" key="4">
    <source>
        <dbReference type="Proteomes" id="UP000007844"/>
    </source>
</evidence>
<organism evidence="3 4">
    <name type="scientific">Desulfocurvibacter africanus subsp. africanus str. Walvis Bay</name>
    <dbReference type="NCBI Taxonomy" id="690850"/>
    <lineage>
        <taxon>Bacteria</taxon>
        <taxon>Pseudomonadati</taxon>
        <taxon>Thermodesulfobacteriota</taxon>
        <taxon>Desulfovibrionia</taxon>
        <taxon>Desulfovibrionales</taxon>
        <taxon>Desulfovibrionaceae</taxon>
        <taxon>Desulfocurvibacter</taxon>
    </lineage>
</organism>
<dbReference type="KEGG" id="daf:Desaf_2529"/>
<dbReference type="eggNOG" id="COG5652">
    <property type="taxonomic scope" value="Bacteria"/>
</dbReference>
<evidence type="ECO:0000256" key="1">
    <source>
        <dbReference type="SAM" id="Phobius"/>
    </source>
</evidence>
<dbReference type="EMBL" id="CP003221">
    <property type="protein sequence ID" value="EGJ50851.1"/>
    <property type="molecule type" value="Genomic_DNA"/>
</dbReference>
<dbReference type="PANTHER" id="PTHR28008:SF1">
    <property type="entry name" value="DOMAIN PROTEIN, PUTATIVE (AFU_ORTHOLOGUE AFUA_3G10980)-RELATED"/>
    <property type="match status" value="1"/>
</dbReference>
<feature type="transmembrane region" description="Helical" evidence="1">
    <location>
        <begin position="63"/>
        <end position="81"/>
    </location>
</feature>
<feature type="transmembrane region" description="Helical" evidence="1">
    <location>
        <begin position="38"/>
        <end position="56"/>
    </location>
</feature>
<proteinExistence type="predicted"/>
<dbReference type="RefSeq" id="WP_014260546.1">
    <property type="nucleotide sequence ID" value="NC_016629.1"/>
</dbReference>
<keyword evidence="1" id="KW-1133">Transmembrane helix</keyword>
<dbReference type="Pfam" id="PF04892">
    <property type="entry name" value="VanZ"/>
    <property type="match status" value="1"/>
</dbReference>
<gene>
    <name evidence="3" type="ORF">Desaf_2529</name>
</gene>
<reference evidence="3 4" key="1">
    <citation type="journal article" date="2011" name="J. Bacteriol.">
        <title>Genome sequence of the mercury-methylating and pleomorphic Desulfovibrio africanus Strain Walvis Bay.</title>
        <authorList>
            <person name="Brown S.D."/>
            <person name="Wall J.D."/>
            <person name="Kucken A.M."/>
            <person name="Gilmour C.C."/>
            <person name="Podar M."/>
            <person name="Brandt C.C."/>
            <person name="Teshima H."/>
            <person name="Detter J.C."/>
            <person name="Han C.S."/>
            <person name="Land M.L."/>
            <person name="Lucas S."/>
            <person name="Han J."/>
            <person name="Pennacchio L."/>
            <person name="Nolan M."/>
            <person name="Pitluck S."/>
            <person name="Woyke T."/>
            <person name="Goodwin L."/>
            <person name="Palumbo A.V."/>
            <person name="Elias D.A."/>
        </authorList>
    </citation>
    <scope>NUCLEOTIDE SEQUENCE [LARGE SCALE GENOMIC DNA]</scope>
    <source>
        <strain evidence="3 4">Walvis Bay</strain>
    </source>
</reference>
<accession>F3YZ95</accession>
<evidence type="ECO:0000313" key="3">
    <source>
        <dbReference type="EMBL" id="EGJ50851.1"/>
    </source>
</evidence>
<evidence type="ECO:0000259" key="2">
    <source>
        <dbReference type="Pfam" id="PF04892"/>
    </source>
</evidence>
<dbReference type="PANTHER" id="PTHR28008">
    <property type="entry name" value="DOMAIN PROTEIN, PUTATIVE (AFU_ORTHOLOGUE AFUA_3G10980)-RELATED"/>
    <property type="match status" value="1"/>
</dbReference>
<dbReference type="Proteomes" id="UP000007844">
    <property type="component" value="Chromosome"/>
</dbReference>
<keyword evidence="1" id="KW-0472">Membrane</keyword>
<dbReference type="HOGENOM" id="CLU_096028_3_5_7"/>
<dbReference type="InterPro" id="IPR006976">
    <property type="entry name" value="VanZ-like"/>
</dbReference>
<protein>
    <recommendedName>
        <fullName evidence="2">VanZ-like domain-containing protein</fullName>
    </recommendedName>
</protein>
<feature type="domain" description="VanZ-like" evidence="2">
    <location>
        <begin position="38"/>
        <end position="101"/>
    </location>
</feature>
<keyword evidence="1" id="KW-0812">Transmembrane</keyword>
<keyword evidence="4" id="KW-1185">Reference proteome</keyword>